<dbReference type="AlphaFoldDB" id="A0A918L748"/>
<evidence type="ECO:0000313" key="1">
    <source>
        <dbReference type="EMBL" id="GGS17009.1"/>
    </source>
</evidence>
<keyword evidence="2" id="KW-1185">Reference proteome</keyword>
<dbReference type="RefSeq" id="WP_189208771.1">
    <property type="nucleotide sequence ID" value="NZ_BMRB01000001.1"/>
</dbReference>
<reference evidence="1" key="1">
    <citation type="journal article" date="2014" name="Int. J. Syst. Evol. Microbiol.">
        <title>Complete genome sequence of Corynebacterium casei LMG S-19264T (=DSM 44701T), isolated from a smear-ripened cheese.</title>
        <authorList>
            <consortium name="US DOE Joint Genome Institute (JGI-PGF)"/>
            <person name="Walter F."/>
            <person name="Albersmeier A."/>
            <person name="Kalinowski J."/>
            <person name="Ruckert C."/>
        </authorList>
    </citation>
    <scope>NUCLEOTIDE SEQUENCE</scope>
    <source>
        <strain evidence="1">JCM 3276</strain>
    </source>
</reference>
<name>A0A918L748_9PSEU</name>
<protein>
    <submittedName>
        <fullName evidence="1">Uncharacterized protein</fullName>
    </submittedName>
</protein>
<reference evidence="1" key="2">
    <citation type="submission" date="2020-09" db="EMBL/GenBank/DDBJ databases">
        <authorList>
            <person name="Sun Q."/>
            <person name="Ohkuma M."/>
        </authorList>
    </citation>
    <scope>NUCLEOTIDE SEQUENCE</scope>
    <source>
        <strain evidence="1">JCM 3276</strain>
    </source>
</reference>
<dbReference type="EMBL" id="BMRB01000001">
    <property type="protein sequence ID" value="GGS17009.1"/>
    <property type="molecule type" value="Genomic_DNA"/>
</dbReference>
<accession>A0A918L748</accession>
<gene>
    <name evidence="1" type="ORF">GCM10010171_06600</name>
</gene>
<sequence>MEQLSFYSAEASTPAMADLAGLLCGPGRIRLFARGTARLTVPVAGQARAKALVSALGLRGVAVSRHICEYTGELELRTAFRADLAPLALEWGQRKRVPDDFTPDGNTLRLWTLAAGRWTDGGYLLGTDGLAPHTRDALVAALGRCGLPASAYSGGLRIRGRRRLARLGELVGRSPGLGCDAQWPTGTEMRVVS</sequence>
<evidence type="ECO:0000313" key="2">
    <source>
        <dbReference type="Proteomes" id="UP000660680"/>
    </source>
</evidence>
<comment type="caution">
    <text evidence="1">The sequence shown here is derived from an EMBL/GenBank/DDBJ whole genome shotgun (WGS) entry which is preliminary data.</text>
</comment>
<organism evidence="1 2">
    <name type="scientific">Actinokineospora fastidiosa</name>
    <dbReference type="NCBI Taxonomy" id="1816"/>
    <lineage>
        <taxon>Bacteria</taxon>
        <taxon>Bacillati</taxon>
        <taxon>Actinomycetota</taxon>
        <taxon>Actinomycetes</taxon>
        <taxon>Pseudonocardiales</taxon>
        <taxon>Pseudonocardiaceae</taxon>
        <taxon>Actinokineospora</taxon>
    </lineage>
</organism>
<proteinExistence type="predicted"/>
<dbReference type="Proteomes" id="UP000660680">
    <property type="component" value="Unassembled WGS sequence"/>
</dbReference>